<dbReference type="PANTHER" id="PTHR43818:SF5">
    <property type="entry name" value="OXIDOREDUCTASE FAMILY PROTEIN"/>
    <property type="match status" value="1"/>
</dbReference>
<dbReference type="RefSeq" id="WP_215237665.1">
    <property type="nucleotide sequence ID" value="NZ_CAJRAF010000001.1"/>
</dbReference>
<dbReference type="SUPFAM" id="SSF55347">
    <property type="entry name" value="Glyceraldehyde-3-phosphate dehydrogenase-like, C-terminal domain"/>
    <property type="match status" value="1"/>
</dbReference>
<comment type="caution">
    <text evidence="3">The sequence shown here is derived from an EMBL/GenBank/DDBJ whole genome shotgun (WGS) entry which is preliminary data.</text>
</comment>
<keyword evidence="4" id="KW-1185">Reference proteome</keyword>
<reference evidence="3" key="1">
    <citation type="submission" date="2021-04" db="EMBL/GenBank/DDBJ databases">
        <authorList>
            <person name="Rodrigo-Torres L."/>
            <person name="Arahal R. D."/>
            <person name="Lucena T."/>
        </authorList>
    </citation>
    <scope>NUCLEOTIDE SEQUENCE</scope>
    <source>
        <strain evidence="3">CECT 9275</strain>
    </source>
</reference>
<dbReference type="GO" id="GO:0016491">
    <property type="term" value="F:oxidoreductase activity"/>
    <property type="evidence" value="ECO:0007669"/>
    <property type="project" value="UniProtKB-KW"/>
</dbReference>
<feature type="domain" description="Gfo/Idh/MocA-like oxidoreductase N-terminal" evidence="1">
    <location>
        <begin position="43"/>
        <end position="167"/>
    </location>
</feature>
<proteinExistence type="predicted"/>
<evidence type="ECO:0000259" key="2">
    <source>
        <dbReference type="Pfam" id="PF19051"/>
    </source>
</evidence>
<feature type="domain" description="Gfo/Idh/MocA-like oxidoreductase bacterial type C-terminal" evidence="2">
    <location>
        <begin position="209"/>
        <end position="441"/>
    </location>
</feature>
<sequence>MKNSRRDFIKKTAVGSGALVFGGVIKGMSAASYARVIGANDRLNVAIAGLGRRLDAYFEPVSLKTSNVRLVTLCDVMERQRIRAAGEFAKHIDYKPNLENDFRKVCEDKDIDVLINATPDHWHAPGTIMGVKAGKHVYVEKPCSHNPKEGELLVAVQKKYEKIIQMGNQQRSAAESVEIVRDIHNGVIGKAYEAVAFYSSDREETPVSKTAPVPNGLDWDLFQGPSPRKKYMHDTWDYNWHWYGWDFGTAEAGNNGTHELDVARWALQVDFPELVEARGSKRHFVNDGWTMYDTMDVTYRFPGNKVIRWDCKSRSAYTTYGAGRGTIIYGTEGTVFVDRGGFRLYDRMGKLIRDSQAKGKEAGTALGGGGDMSTRHIVNFFNAVRGTEKQNSTIADGVRSTLLSHLANISYRTGKFLKTDPENGHIQDQQAMKLWTRAYEPGWEPKI</sequence>
<dbReference type="GO" id="GO:0000166">
    <property type="term" value="F:nucleotide binding"/>
    <property type="evidence" value="ECO:0007669"/>
    <property type="project" value="InterPro"/>
</dbReference>
<dbReference type="InterPro" id="IPR019546">
    <property type="entry name" value="TAT_signal_bac_arc"/>
</dbReference>
<gene>
    <name evidence="3" type="primary">iolG_10</name>
    <name evidence="3" type="ORF">DYBT9275_00961</name>
</gene>
<evidence type="ECO:0000313" key="4">
    <source>
        <dbReference type="Proteomes" id="UP000680038"/>
    </source>
</evidence>
<dbReference type="AlphaFoldDB" id="A0A916J9E5"/>
<dbReference type="PROSITE" id="PS51318">
    <property type="entry name" value="TAT"/>
    <property type="match status" value="1"/>
</dbReference>
<dbReference type="NCBIfam" id="TIGR01409">
    <property type="entry name" value="TAT_signal_seq"/>
    <property type="match status" value="1"/>
</dbReference>
<evidence type="ECO:0000259" key="1">
    <source>
        <dbReference type="Pfam" id="PF01408"/>
    </source>
</evidence>
<dbReference type="Gene3D" id="3.30.360.10">
    <property type="entry name" value="Dihydrodipicolinate Reductase, domain 2"/>
    <property type="match status" value="1"/>
</dbReference>
<evidence type="ECO:0000313" key="3">
    <source>
        <dbReference type="EMBL" id="CAG4992433.1"/>
    </source>
</evidence>
<name>A0A916J9E5_9BACT</name>
<dbReference type="EMBL" id="CAJRAF010000001">
    <property type="protein sequence ID" value="CAG4992433.1"/>
    <property type="molecule type" value="Genomic_DNA"/>
</dbReference>
<dbReference type="SUPFAM" id="SSF51735">
    <property type="entry name" value="NAD(P)-binding Rossmann-fold domains"/>
    <property type="match status" value="1"/>
</dbReference>
<dbReference type="InterPro" id="IPR000683">
    <property type="entry name" value="Gfo/Idh/MocA-like_OxRdtase_N"/>
</dbReference>
<organism evidence="3 4">
    <name type="scientific">Dyadobacter helix</name>
    <dbReference type="NCBI Taxonomy" id="2822344"/>
    <lineage>
        <taxon>Bacteria</taxon>
        <taxon>Pseudomonadati</taxon>
        <taxon>Bacteroidota</taxon>
        <taxon>Cytophagia</taxon>
        <taxon>Cytophagales</taxon>
        <taxon>Spirosomataceae</taxon>
        <taxon>Dyadobacter</taxon>
    </lineage>
</organism>
<dbReference type="PANTHER" id="PTHR43818">
    <property type="entry name" value="BCDNA.GH03377"/>
    <property type="match status" value="1"/>
</dbReference>
<accession>A0A916J9E5</accession>
<dbReference type="InterPro" id="IPR043906">
    <property type="entry name" value="Gfo/Idh/MocA_OxRdtase_bact_C"/>
</dbReference>
<dbReference type="InterPro" id="IPR006311">
    <property type="entry name" value="TAT_signal"/>
</dbReference>
<dbReference type="Gene3D" id="3.40.50.720">
    <property type="entry name" value="NAD(P)-binding Rossmann-like Domain"/>
    <property type="match status" value="1"/>
</dbReference>
<dbReference type="InterPro" id="IPR050463">
    <property type="entry name" value="Gfo/Idh/MocA_oxidrdct_glycsds"/>
</dbReference>
<keyword evidence="3" id="KW-0560">Oxidoreductase</keyword>
<dbReference type="EC" id="1.1.1.369" evidence="3"/>
<protein>
    <submittedName>
        <fullName evidence="3">Inositol 2-dehydrogenase/D-chiro-inositol 3-dehydrogenase</fullName>
        <ecNumber evidence="3">1.1.1.369</ecNumber>
    </submittedName>
</protein>
<dbReference type="Proteomes" id="UP000680038">
    <property type="component" value="Unassembled WGS sequence"/>
</dbReference>
<dbReference type="InterPro" id="IPR036291">
    <property type="entry name" value="NAD(P)-bd_dom_sf"/>
</dbReference>
<dbReference type="Pfam" id="PF19051">
    <property type="entry name" value="GFO_IDH_MocA_C2"/>
    <property type="match status" value="1"/>
</dbReference>
<dbReference type="Pfam" id="PF01408">
    <property type="entry name" value="GFO_IDH_MocA"/>
    <property type="match status" value="1"/>
</dbReference>